<accession>A0A1I7DU45</accession>
<dbReference type="Proteomes" id="UP000182466">
    <property type="component" value="Unassembled WGS sequence"/>
</dbReference>
<dbReference type="EMBL" id="FPAW01000034">
    <property type="protein sequence ID" value="SFU15217.1"/>
    <property type="molecule type" value="Genomic_DNA"/>
</dbReference>
<evidence type="ECO:0000313" key="1">
    <source>
        <dbReference type="EMBL" id="SFU15217.1"/>
    </source>
</evidence>
<name>A0A1I7DU45_9RHOB</name>
<dbReference type="STRING" id="999627.SAMN05216236_13454"/>
<reference evidence="1 2" key="1">
    <citation type="submission" date="2016-10" db="EMBL/GenBank/DDBJ databases">
        <authorList>
            <person name="de Groot N.N."/>
        </authorList>
    </citation>
    <scope>NUCLEOTIDE SEQUENCE [LARGE SCALE GENOMIC DNA]</scope>
    <source>
        <strain evidence="1 2">CGMCC 1.10959</strain>
    </source>
</reference>
<evidence type="ECO:0000313" key="2">
    <source>
        <dbReference type="Proteomes" id="UP000182466"/>
    </source>
</evidence>
<sequence length="64" mass="7165">MYSILLWMLRFSCAIGAVDSGSLMKARAKERAKSQKPPALRRAIHDDPVRGLKLLLPANRINDC</sequence>
<gene>
    <name evidence="1" type="ORF">SAMN05216236_13454</name>
</gene>
<protein>
    <submittedName>
        <fullName evidence="1">Uncharacterized protein</fullName>
    </submittedName>
</protein>
<dbReference type="AlphaFoldDB" id="A0A1I7DU45"/>
<keyword evidence="2" id="KW-1185">Reference proteome</keyword>
<proteinExistence type="predicted"/>
<organism evidence="1 2">
    <name type="scientific">Sedimentitalea nanhaiensis</name>
    <dbReference type="NCBI Taxonomy" id="999627"/>
    <lineage>
        <taxon>Bacteria</taxon>
        <taxon>Pseudomonadati</taxon>
        <taxon>Pseudomonadota</taxon>
        <taxon>Alphaproteobacteria</taxon>
        <taxon>Rhodobacterales</taxon>
        <taxon>Paracoccaceae</taxon>
        <taxon>Sedimentitalea</taxon>
    </lineage>
</organism>